<dbReference type="PANTHER" id="PTHR43022">
    <property type="entry name" value="PROTEIN SMF"/>
    <property type="match status" value="1"/>
</dbReference>
<feature type="compositionally biased region" description="Gly residues" evidence="2">
    <location>
        <begin position="59"/>
        <end position="74"/>
    </location>
</feature>
<dbReference type="InterPro" id="IPR057666">
    <property type="entry name" value="DrpA_SLOG"/>
</dbReference>
<name>A0ABQ2QR10_9ACTN</name>
<evidence type="ECO:0000259" key="3">
    <source>
        <dbReference type="Pfam" id="PF02481"/>
    </source>
</evidence>
<evidence type="ECO:0000313" key="4">
    <source>
        <dbReference type="EMBL" id="GGP89394.1"/>
    </source>
</evidence>
<sequence>MNDRLARLALMRSAEPGDALMGGLVASLGAQAMVERVRAGRPDPALVRLLTGSDDDDGGGTGGEGGGAVVNGGGVGGAVGDGGADGNGCGGHGGRGAGEGGHDAGGGGAGGSREERIAGRLRRAFASWSARLEQADPRRDLTEGERNGARLVIPGDPEWPTQLDDLGRARPYALWLHGDADLRFSCLRSVALVGSRAATPYGAHVAAEFGAGLSGRGWTVVSGGAYGVDGAAHRGALAGDAPTVAVLACGVDVAYPSAHHQLFAAVRGHGVLVSECPMGSHPTRPRFLIRNRLIAALSRGTVVVEAAVRSGALSTARHALSLNRVLGAVPGPVTSETSAGCHRLIRQGAAVCVTTPEETIELTGALGADLARESRGPVLPRDELEPETRRVLEAVPARGGAGPAAIAVVAGVGMDTALACLGGLAAAGYIERVSRGWRLRPEGPRSPSGR</sequence>
<comment type="similarity">
    <text evidence="1">Belongs to the DprA/Smf family.</text>
</comment>
<dbReference type="Pfam" id="PF02481">
    <property type="entry name" value="DNA_processg_A"/>
    <property type="match status" value="1"/>
</dbReference>
<feature type="region of interest" description="Disordered" evidence="2">
    <location>
        <begin position="94"/>
        <end position="113"/>
    </location>
</feature>
<dbReference type="NCBIfam" id="TIGR00732">
    <property type="entry name" value="dprA"/>
    <property type="match status" value="1"/>
</dbReference>
<evidence type="ECO:0000313" key="5">
    <source>
        <dbReference type="Proteomes" id="UP000611554"/>
    </source>
</evidence>
<dbReference type="InterPro" id="IPR003488">
    <property type="entry name" value="DprA"/>
</dbReference>
<feature type="compositionally biased region" description="Gly residues" evidence="2">
    <location>
        <begin position="94"/>
        <end position="111"/>
    </location>
</feature>
<gene>
    <name evidence="4" type="ORF">GCM10010140_19120</name>
</gene>
<evidence type="ECO:0000256" key="2">
    <source>
        <dbReference type="SAM" id="MobiDB-lite"/>
    </source>
</evidence>
<feature type="domain" description="Smf/DprA SLOG" evidence="3">
    <location>
        <begin position="151"/>
        <end position="361"/>
    </location>
</feature>
<dbReference type="Gene3D" id="3.40.50.450">
    <property type="match status" value="1"/>
</dbReference>
<dbReference type="Proteomes" id="UP000611554">
    <property type="component" value="Unassembled WGS sequence"/>
</dbReference>
<reference evidence="5" key="1">
    <citation type="journal article" date="2019" name="Int. J. Syst. Evol. Microbiol.">
        <title>The Global Catalogue of Microorganisms (GCM) 10K type strain sequencing project: providing services to taxonomists for standard genome sequencing and annotation.</title>
        <authorList>
            <consortium name="The Broad Institute Genomics Platform"/>
            <consortium name="The Broad Institute Genome Sequencing Center for Infectious Disease"/>
            <person name="Wu L."/>
            <person name="Ma J."/>
        </authorList>
    </citation>
    <scope>NUCLEOTIDE SEQUENCE [LARGE SCALE GENOMIC DNA]</scope>
    <source>
        <strain evidence="5">JCM 3115</strain>
    </source>
</reference>
<feature type="region of interest" description="Disordered" evidence="2">
    <location>
        <begin position="49"/>
        <end position="74"/>
    </location>
</feature>
<comment type="caution">
    <text evidence="4">The sequence shown here is derived from an EMBL/GenBank/DDBJ whole genome shotgun (WGS) entry which is preliminary data.</text>
</comment>
<evidence type="ECO:0000256" key="1">
    <source>
        <dbReference type="ARBA" id="ARBA00006525"/>
    </source>
</evidence>
<proteinExistence type="inferred from homology"/>
<dbReference type="EMBL" id="BMQJ01000003">
    <property type="protein sequence ID" value="GGP89394.1"/>
    <property type="molecule type" value="Genomic_DNA"/>
</dbReference>
<dbReference type="RefSeq" id="WP_229811089.1">
    <property type="nucleotide sequence ID" value="NZ_BMQJ01000003.1"/>
</dbReference>
<protein>
    <recommendedName>
        <fullName evidence="3">Smf/DprA SLOG domain-containing protein</fullName>
    </recommendedName>
</protein>
<dbReference type="SUPFAM" id="SSF102405">
    <property type="entry name" value="MCP/YpsA-like"/>
    <property type="match status" value="1"/>
</dbReference>
<dbReference type="PANTHER" id="PTHR43022:SF1">
    <property type="entry name" value="PROTEIN SMF"/>
    <property type="match status" value="1"/>
</dbReference>
<keyword evidence="5" id="KW-1185">Reference proteome</keyword>
<organism evidence="4 5">
    <name type="scientific">Streptosporangium pseudovulgare</name>
    <dbReference type="NCBI Taxonomy" id="35765"/>
    <lineage>
        <taxon>Bacteria</taxon>
        <taxon>Bacillati</taxon>
        <taxon>Actinomycetota</taxon>
        <taxon>Actinomycetes</taxon>
        <taxon>Streptosporangiales</taxon>
        <taxon>Streptosporangiaceae</taxon>
        <taxon>Streptosporangium</taxon>
    </lineage>
</organism>
<accession>A0ABQ2QR10</accession>